<protein>
    <submittedName>
        <fullName evidence="1">Uncharacterized protein</fullName>
    </submittedName>
</protein>
<reference evidence="1" key="1">
    <citation type="submission" date="2014-05" db="EMBL/GenBank/DDBJ databases">
        <authorList>
            <person name="Chronopoulou M."/>
        </authorList>
    </citation>
    <scope>NUCLEOTIDE SEQUENCE</scope>
    <source>
        <tissue evidence="1">Whole organism</tissue>
    </source>
</reference>
<name>A0A0K2UGU2_LEPSM</name>
<accession>A0A0K2UGU2</accession>
<proteinExistence type="predicted"/>
<dbReference type="AlphaFoldDB" id="A0A0K2UGU2"/>
<organism evidence="1">
    <name type="scientific">Lepeophtheirus salmonis</name>
    <name type="common">Salmon louse</name>
    <name type="synonym">Caligus salmonis</name>
    <dbReference type="NCBI Taxonomy" id="72036"/>
    <lineage>
        <taxon>Eukaryota</taxon>
        <taxon>Metazoa</taxon>
        <taxon>Ecdysozoa</taxon>
        <taxon>Arthropoda</taxon>
        <taxon>Crustacea</taxon>
        <taxon>Multicrustacea</taxon>
        <taxon>Hexanauplia</taxon>
        <taxon>Copepoda</taxon>
        <taxon>Siphonostomatoida</taxon>
        <taxon>Caligidae</taxon>
        <taxon>Lepeophtheirus</taxon>
    </lineage>
</organism>
<sequence length="55" mass="6766">MITFFVPHCIFHYTFLSIILTFNNISIRWFDTRGNNYSYVMGEYNMHCRHTIDKR</sequence>
<evidence type="ECO:0000313" key="1">
    <source>
        <dbReference type="EMBL" id="CDW37464.1"/>
    </source>
</evidence>
<dbReference type="EMBL" id="HACA01020103">
    <property type="protein sequence ID" value="CDW37464.1"/>
    <property type="molecule type" value="Transcribed_RNA"/>
</dbReference>